<comment type="cofactor">
    <cofactor evidence="3">
        <name>Zn(2+)</name>
        <dbReference type="ChEBI" id="CHEBI:29105"/>
    </cofactor>
    <text evidence="3">Binds 1 divalent metal cation per subunit.</text>
</comment>
<feature type="binding site" evidence="3">
    <location>
        <position position="205"/>
    </location>
    <ligand>
        <name>a divalent metal cation</name>
        <dbReference type="ChEBI" id="CHEBI:60240"/>
    </ligand>
</feature>
<organism evidence="5 6">
    <name type="scientific">Pseudomassariella vexata</name>
    <dbReference type="NCBI Taxonomy" id="1141098"/>
    <lineage>
        <taxon>Eukaryota</taxon>
        <taxon>Fungi</taxon>
        <taxon>Dikarya</taxon>
        <taxon>Ascomycota</taxon>
        <taxon>Pezizomycotina</taxon>
        <taxon>Sordariomycetes</taxon>
        <taxon>Xylariomycetidae</taxon>
        <taxon>Amphisphaeriales</taxon>
        <taxon>Pseudomassariaceae</taxon>
        <taxon>Pseudomassariella</taxon>
    </lineage>
</organism>
<dbReference type="EMBL" id="MCFJ01000003">
    <property type="protein sequence ID" value="ORY68410.1"/>
    <property type="molecule type" value="Genomic_DNA"/>
</dbReference>
<keyword evidence="3" id="KW-0862">Zinc</keyword>
<evidence type="ECO:0000313" key="6">
    <source>
        <dbReference type="Proteomes" id="UP000193689"/>
    </source>
</evidence>
<feature type="active site" description="Proton donor/acceptor" evidence="2">
    <location>
        <position position="205"/>
    </location>
</feature>
<dbReference type="GO" id="GO:0004341">
    <property type="term" value="F:gluconolactonase activity"/>
    <property type="evidence" value="ECO:0007669"/>
    <property type="project" value="TreeGrafter"/>
</dbReference>
<sequence>MFKTETAPFTFSPYIVIQGRLLEGPLYDEARNECRFIDIIDHKLYTFNPSRGPESLKAVTTQETIGVTANIKGSTTEQIVGARHGLATLNAGTGEVNLRCNDGAVDSRGRFWVGAMNDPLLVKEDLPHGFLMRLDPDHTVHRMVDCAFAPNGIGWNSTDNIMYWTDSHPQNIYAFDFDGDSGAISGKRVFWNSKTAGFGDDVNPDGLVVDEYDHVWTALWRGYKVVRINPQGVIVGEVCLPTAYVTCPIFVGTELVITTARNPKVQKEGIERGGDLYIVDVGITGPAKHEFRLQ</sequence>
<dbReference type="GO" id="GO:0005509">
    <property type="term" value="F:calcium ion binding"/>
    <property type="evidence" value="ECO:0007669"/>
    <property type="project" value="TreeGrafter"/>
</dbReference>
<evidence type="ECO:0000256" key="3">
    <source>
        <dbReference type="PIRSR" id="PIRSR605511-2"/>
    </source>
</evidence>
<gene>
    <name evidence="5" type="ORF">BCR38DRAFT_481901</name>
</gene>
<dbReference type="Proteomes" id="UP000193689">
    <property type="component" value="Unassembled WGS sequence"/>
</dbReference>
<dbReference type="InterPro" id="IPR013658">
    <property type="entry name" value="SGL"/>
</dbReference>
<dbReference type="FunCoup" id="A0A1Y2EA02">
    <property type="interactions" value="32"/>
</dbReference>
<dbReference type="InterPro" id="IPR005511">
    <property type="entry name" value="SMP-30"/>
</dbReference>
<evidence type="ECO:0000256" key="1">
    <source>
        <dbReference type="ARBA" id="ARBA00008853"/>
    </source>
</evidence>
<comment type="similarity">
    <text evidence="1">Belongs to the SMP-30/CGR1 family.</text>
</comment>
<reference evidence="5 6" key="1">
    <citation type="submission" date="2016-07" db="EMBL/GenBank/DDBJ databases">
        <title>Pervasive Adenine N6-methylation of Active Genes in Fungi.</title>
        <authorList>
            <consortium name="DOE Joint Genome Institute"/>
            <person name="Mondo S.J."/>
            <person name="Dannebaum R.O."/>
            <person name="Kuo R.C."/>
            <person name="Labutti K."/>
            <person name="Haridas S."/>
            <person name="Kuo A."/>
            <person name="Salamov A."/>
            <person name="Ahrendt S.R."/>
            <person name="Lipzen A."/>
            <person name="Sullivan W."/>
            <person name="Andreopoulos W.B."/>
            <person name="Clum A."/>
            <person name="Lindquist E."/>
            <person name="Daum C."/>
            <person name="Ramamoorthy G.K."/>
            <person name="Gryganskyi A."/>
            <person name="Culley D."/>
            <person name="Magnuson J.K."/>
            <person name="James T.Y."/>
            <person name="O'Malley M.A."/>
            <person name="Stajich J.E."/>
            <person name="Spatafora J.W."/>
            <person name="Visel A."/>
            <person name="Grigoriev I.V."/>
        </authorList>
    </citation>
    <scope>NUCLEOTIDE SEQUENCE [LARGE SCALE GENOMIC DNA]</scope>
    <source>
        <strain evidence="5 6">CBS 129021</strain>
    </source>
</reference>
<keyword evidence="6" id="KW-1185">Reference proteome</keyword>
<dbReference type="GeneID" id="63779639"/>
<comment type="caution">
    <text evidence="5">The sequence shown here is derived from an EMBL/GenBank/DDBJ whole genome shotgun (WGS) entry which is preliminary data.</text>
</comment>
<accession>A0A1Y2EA02</accession>
<keyword evidence="3" id="KW-0479">Metal-binding</keyword>
<dbReference type="SUPFAM" id="SSF63829">
    <property type="entry name" value="Calcium-dependent phosphotriesterase"/>
    <property type="match status" value="1"/>
</dbReference>
<name>A0A1Y2EA02_9PEZI</name>
<feature type="binding site" evidence="3">
    <location>
        <position position="101"/>
    </location>
    <ligand>
        <name>substrate</name>
    </ligand>
</feature>
<feature type="binding site" evidence="3">
    <location>
        <position position="151"/>
    </location>
    <ligand>
        <name>a divalent metal cation</name>
        <dbReference type="ChEBI" id="CHEBI:60240"/>
    </ligand>
</feature>
<dbReference type="PANTHER" id="PTHR10907">
    <property type="entry name" value="REGUCALCIN"/>
    <property type="match status" value="1"/>
</dbReference>
<proteinExistence type="inferred from homology"/>
<dbReference type="PANTHER" id="PTHR10907:SF47">
    <property type="entry name" value="REGUCALCIN"/>
    <property type="match status" value="1"/>
</dbReference>
<dbReference type="OrthoDB" id="423498at2759"/>
<dbReference type="PRINTS" id="PR01790">
    <property type="entry name" value="SMP30FAMILY"/>
</dbReference>
<feature type="binding site" evidence="3">
    <location>
        <position position="23"/>
    </location>
    <ligand>
        <name>a divalent metal cation</name>
        <dbReference type="ChEBI" id="CHEBI:60240"/>
    </ligand>
</feature>
<dbReference type="RefSeq" id="XP_040718697.1">
    <property type="nucleotide sequence ID" value="XM_040863427.1"/>
</dbReference>
<dbReference type="InParanoid" id="A0A1Y2EA02"/>
<dbReference type="STRING" id="1141098.A0A1Y2EA02"/>
<evidence type="ECO:0000313" key="5">
    <source>
        <dbReference type="EMBL" id="ORY68410.1"/>
    </source>
</evidence>
<evidence type="ECO:0000256" key="2">
    <source>
        <dbReference type="PIRSR" id="PIRSR605511-1"/>
    </source>
</evidence>
<feature type="binding site" evidence="3">
    <location>
        <position position="99"/>
    </location>
    <ligand>
        <name>substrate</name>
    </ligand>
</feature>
<protein>
    <submittedName>
        <fullName evidence="5">Regucalcin like protein</fullName>
    </submittedName>
</protein>
<dbReference type="AlphaFoldDB" id="A0A1Y2EA02"/>
<feature type="domain" description="SMP-30/Gluconolactonase/LRE-like region" evidence="4">
    <location>
        <begin position="23"/>
        <end position="261"/>
    </location>
</feature>
<dbReference type="Gene3D" id="2.120.10.30">
    <property type="entry name" value="TolB, C-terminal domain"/>
    <property type="match status" value="1"/>
</dbReference>
<evidence type="ECO:0000259" key="4">
    <source>
        <dbReference type="Pfam" id="PF08450"/>
    </source>
</evidence>
<dbReference type="Pfam" id="PF08450">
    <property type="entry name" value="SGL"/>
    <property type="match status" value="1"/>
</dbReference>
<dbReference type="InterPro" id="IPR011042">
    <property type="entry name" value="6-blade_b-propeller_TolB-like"/>
</dbReference>